<organism evidence="3 4">
    <name type="scientific">Lasius niger</name>
    <name type="common">Black garden ant</name>
    <dbReference type="NCBI Taxonomy" id="67767"/>
    <lineage>
        <taxon>Eukaryota</taxon>
        <taxon>Metazoa</taxon>
        <taxon>Ecdysozoa</taxon>
        <taxon>Arthropoda</taxon>
        <taxon>Hexapoda</taxon>
        <taxon>Insecta</taxon>
        <taxon>Pterygota</taxon>
        <taxon>Neoptera</taxon>
        <taxon>Endopterygota</taxon>
        <taxon>Hymenoptera</taxon>
        <taxon>Apocrita</taxon>
        <taxon>Aculeata</taxon>
        <taxon>Formicoidea</taxon>
        <taxon>Formicidae</taxon>
        <taxon>Formicinae</taxon>
        <taxon>Lasius</taxon>
        <taxon>Lasius</taxon>
    </lineage>
</organism>
<dbReference type="Proteomes" id="UP000036403">
    <property type="component" value="Unassembled WGS sequence"/>
</dbReference>
<proteinExistence type="predicted"/>
<sequence>MMLDSDVTSINESSISPRKQLWIKAVKKLTSERLGREGLAAWEDRKSNADPEIVAEAKDDDQAPVESVEEAESEAGAEQDVPDEEAQTQRDVFKKGMLYKGIFLPSLTNSFHNKQLETSYLLYSNRQRQKSLITLNIVDLGLKITLTAIWLWQRDPSSGGLIEGLSWAVCCMAANLVVCVLGWWRCFSSNYLYWASIFTWLLINSQGEAHATLSDLSIPVIINSTQL</sequence>
<evidence type="ECO:0000256" key="2">
    <source>
        <dbReference type="SAM" id="Phobius"/>
    </source>
</evidence>
<gene>
    <name evidence="3" type="ORF">RF55_12499</name>
</gene>
<dbReference type="EMBL" id="LBMM01009511">
    <property type="protein sequence ID" value="KMQ88072.1"/>
    <property type="molecule type" value="Genomic_DNA"/>
</dbReference>
<feature type="transmembrane region" description="Helical" evidence="2">
    <location>
        <begin position="132"/>
        <end position="152"/>
    </location>
</feature>
<keyword evidence="2" id="KW-1133">Transmembrane helix</keyword>
<comment type="caution">
    <text evidence="3">The sequence shown here is derived from an EMBL/GenBank/DDBJ whole genome shotgun (WGS) entry which is preliminary data.</text>
</comment>
<keyword evidence="2" id="KW-0812">Transmembrane</keyword>
<accession>A0A0J7KCM9</accession>
<reference evidence="3 4" key="1">
    <citation type="submission" date="2015-04" db="EMBL/GenBank/DDBJ databases">
        <title>Lasius niger genome sequencing.</title>
        <authorList>
            <person name="Konorov E.A."/>
            <person name="Nikitin M.A."/>
            <person name="Kirill M.V."/>
            <person name="Chang P."/>
        </authorList>
    </citation>
    <scope>NUCLEOTIDE SEQUENCE [LARGE SCALE GENOMIC DNA]</scope>
    <source>
        <tissue evidence="3">Whole</tissue>
    </source>
</reference>
<keyword evidence="2" id="KW-0472">Membrane</keyword>
<feature type="compositionally biased region" description="Acidic residues" evidence="1">
    <location>
        <begin position="62"/>
        <end position="86"/>
    </location>
</feature>
<evidence type="ECO:0000313" key="4">
    <source>
        <dbReference type="Proteomes" id="UP000036403"/>
    </source>
</evidence>
<name>A0A0J7KCM9_LASNI</name>
<dbReference type="PaxDb" id="67767-A0A0J7KCM9"/>
<evidence type="ECO:0000256" key="1">
    <source>
        <dbReference type="SAM" id="MobiDB-lite"/>
    </source>
</evidence>
<dbReference type="STRING" id="67767.A0A0J7KCM9"/>
<dbReference type="AlphaFoldDB" id="A0A0J7KCM9"/>
<evidence type="ECO:0000313" key="3">
    <source>
        <dbReference type="EMBL" id="KMQ88072.1"/>
    </source>
</evidence>
<feature type="region of interest" description="Disordered" evidence="1">
    <location>
        <begin position="39"/>
        <end position="86"/>
    </location>
</feature>
<keyword evidence="4" id="KW-1185">Reference proteome</keyword>
<protein>
    <submittedName>
        <fullName evidence="3">Adenylate cyclase type 8-like protein</fullName>
    </submittedName>
</protein>
<dbReference type="OrthoDB" id="60033at2759"/>
<feature type="compositionally biased region" description="Basic and acidic residues" evidence="1">
    <location>
        <begin position="39"/>
        <end position="61"/>
    </location>
</feature>
<feature type="transmembrane region" description="Helical" evidence="2">
    <location>
        <begin position="164"/>
        <end position="184"/>
    </location>
</feature>